<evidence type="ECO:0000256" key="1">
    <source>
        <dbReference type="ARBA" id="ARBA00004245"/>
    </source>
</evidence>
<organism evidence="7 8">
    <name type="scientific">Starmerella bacillaris</name>
    <name type="common">Yeast</name>
    <name type="synonym">Candida zemplinina</name>
    <dbReference type="NCBI Taxonomy" id="1247836"/>
    <lineage>
        <taxon>Eukaryota</taxon>
        <taxon>Fungi</taxon>
        <taxon>Dikarya</taxon>
        <taxon>Ascomycota</taxon>
        <taxon>Saccharomycotina</taxon>
        <taxon>Dipodascomycetes</taxon>
        <taxon>Dipodascales</taxon>
        <taxon>Trichomonascaceae</taxon>
        <taxon>Starmerella</taxon>
    </lineage>
</organism>
<comment type="similarity">
    <text evidence="5">Belongs to the BUB2 family.</text>
</comment>
<comment type="caution">
    <text evidence="7">The sequence shown here is derived from an EMBL/GenBank/DDBJ whole genome shotgun (WGS) entry which is preliminary data.</text>
</comment>
<evidence type="ECO:0000256" key="2">
    <source>
        <dbReference type="ARBA" id="ARBA00022490"/>
    </source>
</evidence>
<evidence type="ECO:0000259" key="6">
    <source>
        <dbReference type="PROSITE" id="PS50086"/>
    </source>
</evidence>
<dbReference type="EMBL" id="BTGC01000008">
    <property type="protein sequence ID" value="GMM52888.1"/>
    <property type="molecule type" value="Genomic_DNA"/>
</dbReference>
<sequence>MSKRDVVDAAIHKPPNLLLTSLRQLRYDVLMSGLPPDERDGGECRYRHYVWSILLQIDLTDAVGVYSELVSRGPSVADKKIRSDSFRTLATDKKFKQKVAENSLLRVLNAYIWNTPENPFYVQGMNVLCAPFLYVAKTESQAFCMLNALLHDRCPLYVASDLNGVHTGVRLVNLVLELTDPKLYKKLKQKLLTAEVYGLASVMTLSACTPPLSELLQLWDLYLAYGCSLNIIAVVAQVIDIRNELMTSERPASRLRKMPLLNFQSIKERMLGILKHIPPQLFDLIRRHPFDPEVPRQLDQWMQTKDSPQ</sequence>
<dbReference type="PANTHER" id="PTHR22957">
    <property type="entry name" value="TBC1 DOMAIN FAMILY MEMBER GTPASE-ACTIVATING PROTEIN"/>
    <property type="match status" value="1"/>
</dbReference>
<keyword evidence="3" id="KW-0206">Cytoskeleton</keyword>
<evidence type="ECO:0000256" key="5">
    <source>
        <dbReference type="ARBA" id="ARBA00061049"/>
    </source>
</evidence>
<dbReference type="Pfam" id="PF00566">
    <property type="entry name" value="RabGAP-TBC"/>
    <property type="match status" value="1"/>
</dbReference>
<accession>A0AAV5RQ97</accession>
<dbReference type="FunFam" id="1.10.8.270:FF:000035">
    <property type="entry name" value="Cell cycle arrest protein BUB2"/>
    <property type="match status" value="1"/>
</dbReference>
<dbReference type="Gene3D" id="1.10.472.80">
    <property type="entry name" value="Ypt/Rab-GAP domain of gyp1p, domain 3"/>
    <property type="match status" value="1"/>
</dbReference>
<keyword evidence="2" id="KW-0963">Cytoplasm</keyword>
<dbReference type="GO" id="GO:0005096">
    <property type="term" value="F:GTPase activator activity"/>
    <property type="evidence" value="ECO:0007669"/>
    <property type="project" value="TreeGrafter"/>
</dbReference>
<dbReference type="Proteomes" id="UP001362899">
    <property type="component" value="Unassembled WGS sequence"/>
</dbReference>
<evidence type="ECO:0000256" key="4">
    <source>
        <dbReference type="ARBA" id="ARBA00023306"/>
    </source>
</evidence>
<dbReference type="Gene3D" id="1.10.8.270">
    <property type="entry name" value="putative rabgap domain of human tbc1 domain family member 14 like domains"/>
    <property type="match status" value="1"/>
</dbReference>
<dbReference type="AlphaFoldDB" id="A0AAV5RQ97"/>
<dbReference type="GO" id="GO:0044732">
    <property type="term" value="C:mitotic spindle pole body"/>
    <property type="evidence" value="ECO:0007669"/>
    <property type="project" value="TreeGrafter"/>
</dbReference>
<keyword evidence="8" id="KW-1185">Reference proteome</keyword>
<dbReference type="InterPro" id="IPR000195">
    <property type="entry name" value="Rab-GAP-TBC_dom"/>
</dbReference>
<dbReference type="InterPro" id="IPR035969">
    <property type="entry name" value="Rab-GAP_TBC_sf"/>
</dbReference>
<reference evidence="7 8" key="1">
    <citation type="journal article" date="2023" name="Elife">
        <title>Identification of key yeast species and microbe-microbe interactions impacting larval growth of Drosophila in the wild.</title>
        <authorList>
            <person name="Mure A."/>
            <person name="Sugiura Y."/>
            <person name="Maeda R."/>
            <person name="Honda K."/>
            <person name="Sakurai N."/>
            <person name="Takahashi Y."/>
            <person name="Watada M."/>
            <person name="Katoh T."/>
            <person name="Gotoh A."/>
            <person name="Gotoh Y."/>
            <person name="Taniguchi I."/>
            <person name="Nakamura K."/>
            <person name="Hayashi T."/>
            <person name="Katayama T."/>
            <person name="Uemura T."/>
            <person name="Hattori Y."/>
        </authorList>
    </citation>
    <scope>NUCLEOTIDE SEQUENCE [LARGE SCALE GENOMIC DNA]</scope>
    <source>
        <strain evidence="7 8">SB-73</strain>
    </source>
</reference>
<evidence type="ECO:0000313" key="7">
    <source>
        <dbReference type="EMBL" id="GMM52888.1"/>
    </source>
</evidence>
<comment type="subcellular location">
    <subcellularLocation>
        <location evidence="1">Cytoplasm</location>
        <location evidence="1">Cytoskeleton</location>
    </subcellularLocation>
</comment>
<proteinExistence type="inferred from homology"/>
<feature type="domain" description="Rab-GAP TBC" evidence="6">
    <location>
        <begin position="41"/>
        <end position="226"/>
    </location>
</feature>
<dbReference type="SUPFAM" id="SSF47923">
    <property type="entry name" value="Ypt/Rab-GAP domain of gyp1p"/>
    <property type="match status" value="2"/>
</dbReference>
<dbReference type="PROSITE" id="PS50086">
    <property type="entry name" value="TBC_RABGAP"/>
    <property type="match status" value="1"/>
</dbReference>
<keyword evidence="4" id="KW-0131">Cell cycle</keyword>
<gene>
    <name evidence="7" type="ORF">DASB73_038510</name>
</gene>
<name>A0AAV5RQ97_STABA</name>
<evidence type="ECO:0000313" key="8">
    <source>
        <dbReference type="Proteomes" id="UP001362899"/>
    </source>
</evidence>
<dbReference type="PANTHER" id="PTHR22957:SF263">
    <property type="entry name" value="MITOTIC CHECK POINT PROTEIN BUB2"/>
    <property type="match status" value="1"/>
</dbReference>
<dbReference type="GO" id="GO:0031030">
    <property type="term" value="P:negative regulation of septation initiation signaling"/>
    <property type="evidence" value="ECO:0007669"/>
    <property type="project" value="TreeGrafter"/>
</dbReference>
<protein>
    <submittedName>
        <fullName evidence="7">Bub2 protein</fullName>
    </submittedName>
</protein>
<evidence type="ECO:0000256" key="3">
    <source>
        <dbReference type="ARBA" id="ARBA00023212"/>
    </source>
</evidence>
<dbReference type="SMART" id="SM00164">
    <property type="entry name" value="TBC"/>
    <property type="match status" value="1"/>
</dbReference>